<feature type="chain" id="PRO_5038809695" evidence="1">
    <location>
        <begin position="27"/>
        <end position="499"/>
    </location>
</feature>
<organism evidence="3 4">
    <name type="scientific">Paenarthrobacter nitroguajacolicus</name>
    <name type="common">Arthrobacter nitroguajacolicus</name>
    <dbReference type="NCBI Taxonomy" id="211146"/>
    <lineage>
        <taxon>Bacteria</taxon>
        <taxon>Bacillati</taxon>
        <taxon>Actinomycetota</taxon>
        <taxon>Actinomycetes</taxon>
        <taxon>Micrococcales</taxon>
        <taxon>Micrococcaceae</taxon>
        <taxon>Paenarthrobacter</taxon>
    </lineage>
</organism>
<sequence>MPRTRHLLTAGALTMGAALTLTGCFAGEGTSAQASSNRVSLAMLAAPMANLSPYSEDAFKLSRWSAAETLTVLDDNGEAQPLLATEWKKDGDLKWVLTLREGVKFHDGTPLTAESVVTSLNKALNASPKLRVLTGLEVKFEATGDREVTITTGTPDPLMMNRLTSPQLSILSAAAYLPDGTVTPVGTGTGPFKIVTTNGSSSAALDRFEDYWGEKAKLSGIDVSYVPDGAARAAALRTGTADIVEALPVSQVSLLPQDLVNEVPMPRTSTLYLNNEKGAFADPALRAAARAAIDRASIVQNVYEGRADESKGLLGPALKWAAEIRGDVDSIARPAAPAGQKITLATYTARPELPEAAVLLEQQLEAAGFVVEQDVREYANMEKDMMAGVFDMVLLSRATVQDTGDPATYLTSDYSCKGSFNISQVCDPEIDAVISAASASELGEKRREAIMAAEALILKKDAALPVLHERVLLGKAKTVSNLVLDPRERGLITAETTKE</sequence>
<protein>
    <submittedName>
        <fullName evidence="3">ABC transporter substrate-binding protein</fullName>
    </submittedName>
</protein>
<dbReference type="GO" id="GO:0043190">
    <property type="term" value="C:ATP-binding cassette (ABC) transporter complex"/>
    <property type="evidence" value="ECO:0007669"/>
    <property type="project" value="InterPro"/>
</dbReference>
<dbReference type="RefSeq" id="WP_144650979.1">
    <property type="nucleotide sequence ID" value="NZ_VNFK01000009.1"/>
</dbReference>
<dbReference type="InterPro" id="IPR039424">
    <property type="entry name" value="SBP_5"/>
</dbReference>
<feature type="domain" description="Solute-binding protein family 5" evidence="2">
    <location>
        <begin position="79"/>
        <end position="419"/>
    </location>
</feature>
<feature type="signal peptide" evidence="1">
    <location>
        <begin position="1"/>
        <end position="26"/>
    </location>
</feature>
<dbReference type="Gene3D" id="3.40.190.10">
    <property type="entry name" value="Periplasmic binding protein-like II"/>
    <property type="match status" value="1"/>
</dbReference>
<dbReference type="OrthoDB" id="5243526at2"/>
<dbReference type="GO" id="GO:0042597">
    <property type="term" value="C:periplasmic space"/>
    <property type="evidence" value="ECO:0007669"/>
    <property type="project" value="UniProtKB-ARBA"/>
</dbReference>
<dbReference type="Gene3D" id="3.10.105.10">
    <property type="entry name" value="Dipeptide-binding Protein, Domain 3"/>
    <property type="match status" value="1"/>
</dbReference>
<dbReference type="PIRSF" id="PIRSF002741">
    <property type="entry name" value="MppA"/>
    <property type="match status" value="1"/>
</dbReference>
<name>A0A558GYG4_PAENT</name>
<dbReference type="InterPro" id="IPR030678">
    <property type="entry name" value="Peptide/Ni-bd"/>
</dbReference>
<dbReference type="CDD" id="cd08490">
    <property type="entry name" value="PBP2_NikA_DppA_OppA_like_3"/>
    <property type="match status" value="1"/>
</dbReference>
<dbReference type="PANTHER" id="PTHR30290">
    <property type="entry name" value="PERIPLASMIC BINDING COMPONENT OF ABC TRANSPORTER"/>
    <property type="match status" value="1"/>
</dbReference>
<reference evidence="3 4" key="1">
    <citation type="submission" date="2019-07" db="EMBL/GenBank/DDBJ databases">
        <title>Diversity of Bacteria from Kongsfjorden, Arctic.</title>
        <authorList>
            <person name="Yu Y."/>
        </authorList>
    </citation>
    <scope>NUCLEOTIDE SEQUENCE [LARGE SCALE GENOMIC DNA]</scope>
    <source>
        <strain evidence="3 4">SM1928</strain>
    </source>
</reference>
<dbReference type="GO" id="GO:0015833">
    <property type="term" value="P:peptide transport"/>
    <property type="evidence" value="ECO:0007669"/>
    <property type="project" value="TreeGrafter"/>
</dbReference>
<gene>
    <name evidence="3" type="ORF">FQP90_12765</name>
</gene>
<dbReference type="EMBL" id="VNFK01000009">
    <property type="protein sequence ID" value="TVU61940.1"/>
    <property type="molecule type" value="Genomic_DNA"/>
</dbReference>
<keyword evidence="1" id="KW-0732">Signal</keyword>
<dbReference type="SUPFAM" id="SSF53850">
    <property type="entry name" value="Periplasmic binding protein-like II"/>
    <property type="match status" value="1"/>
</dbReference>
<proteinExistence type="predicted"/>
<dbReference type="PANTHER" id="PTHR30290:SF65">
    <property type="entry name" value="MONOACYL PHOSPHATIDYLINOSITOL TETRAMANNOSIDE-BINDING PROTEIN LPQW-RELATED"/>
    <property type="match status" value="1"/>
</dbReference>
<dbReference type="InterPro" id="IPR000914">
    <property type="entry name" value="SBP_5_dom"/>
</dbReference>
<dbReference type="GO" id="GO:1904680">
    <property type="term" value="F:peptide transmembrane transporter activity"/>
    <property type="evidence" value="ECO:0007669"/>
    <property type="project" value="TreeGrafter"/>
</dbReference>
<evidence type="ECO:0000259" key="2">
    <source>
        <dbReference type="Pfam" id="PF00496"/>
    </source>
</evidence>
<accession>A0A558GYG4</accession>
<dbReference type="AlphaFoldDB" id="A0A558GYG4"/>
<dbReference type="Pfam" id="PF00496">
    <property type="entry name" value="SBP_bac_5"/>
    <property type="match status" value="1"/>
</dbReference>
<dbReference type="PROSITE" id="PS51257">
    <property type="entry name" value="PROKAR_LIPOPROTEIN"/>
    <property type="match status" value="1"/>
</dbReference>
<evidence type="ECO:0000313" key="3">
    <source>
        <dbReference type="EMBL" id="TVU61940.1"/>
    </source>
</evidence>
<evidence type="ECO:0000256" key="1">
    <source>
        <dbReference type="SAM" id="SignalP"/>
    </source>
</evidence>
<evidence type="ECO:0000313" key="4">
    <source>
        <dbReference type="Proteomes" id="UP000316500"/>
    </source>
</evidence>
<comment type="caution">
    <text evidence="3">The sequence shown here is derived from an EMBL/GenBank/DDBJ whole genome shotgun (WGS) entry which is preliminary data.</text>
</comment>
<dbReference type="Proteomes" id="UP000316500">
    <property type="component" value="Unassembled WGS sequence"/>
</dbReference>